<comment type="cofactor">
    <cofactor evidence="1 7">
        <name>(R)-lipoate</name>
        <dbReference type="ChEBI" id="CHEBI:83088"/>
    </cofactor>
</comment>
<evidence type="ECO:0000259" key="10">
    <source>
        <dbReference type="PROSITE" id="PS51826"/>
    </source>
</evidence>
<evidence type="ECO:0000313" key="12">
    <source>
        <dbReference type="Proteomes" id="UP000635983"/>
    </source>
</evidence>
<dbReference type="Pfam" id="PF00364">
    <property type="entry name" value="Biotin_lipoyl"/>
    <property type="match status" value="1"/>
</dbReference>
<dbReference type="InterPro" id="IPR050743">
    <property type="entry name" value="2-oxoacid_DH_E2_comp"/>
</dbReference>
<dbReference type="Gene3D" id="2.40.50.100">
    <property type="match status" value="1"/>
</dbReference>
<dbReference type="EC" id="2.3.1.-" evidence="7"/>
<keyword evidence="5 7" id="KW-0450">Lipoyl</keyword>
<dbReference type="FunFam" id="3.30.559.10:FF:000007">
    <property type="entry name" value="Dihydrolipoamide acetyltransferase component of pyruvate dehydrogenase complex"/>
    <property type="match status" value="1"/>
</dbReference>
<evidence type="ECO:0000256" key="1">
    <source>
        <dbReference type="ARBA" id="ARBA00001938"/>
    </source>
</evidence>
<comment type="similarity">
    <text evidence="2 7">Belongs to the 2-oxoacid dehydrogenase family.</text>
</comment>
<dbReference type="Gene3D" id="3.30.559.10">
    <property type="entry name" value="Chloramphenicol acetyltransferase-like domain"/>
    <property type="match status" value="1"/>
</dbReference>
<dbReference type="GO" id="GO:0005737">
    <property type="term" value="C:cytoplasm"/>
    <property type="evidence" value="ECO:0007669"/>
    <property type="project" value="TreeGrafter"/>
</dbReference>
<dbReference type="InterPro" id="IPR000089">
    <property type="entry name" value="Biotin_lipoyl"/>
</dbReference>
<comment type="subunit">
    <text evidence="3">Forms a 24-polypeptide structural core with octahedral symmetry.</text>
</comment>
<dbReference type="EMBL" id="BMPO01000011">
    <property type="protein sequence ID" value="GGK08988.1"/>
    <property type="molecule type" value="Genomic_DNA"/>
</dbReference>
<evidence type="ECO:0000259" key="9">
    <source>
        <dbReference type="PROSITE" id="PS50968"/>
    </source>
</evidence>
<dbReference type="Gene3D" id="4.10.320.10">
    <property type="entry name" value="E3-binding domain"/>
    <property type="match status" value="1"/>
</dbReference>
<dbReference type="Pfam" id="PF00198">
    <property type="entry name" value="2-oxoacid_dh"/>
    <property type="match status" value="1"/>
</dbReference>
<dbReference type="RefSeq" id="WP_188985763.1">
    <property type="nucleotide sequence ID" value="NZ_BMPO01000011.1"/>
</dbReference>
<evidence type="ECO:0000313" key="11">
    <source>
        <dbReference type="EMBL" id="GGK08988.1"/>
    </source>
</evidence>
<reference evidence="11" key="2">
    <citation type="submission" date="2020-09" db="EMBL/GenBank/DDBJ databases">
        <authorList>
            <person name="Sun Q."/>
            <person name="Ohkuma M."/>
        </authorList>
    </citation>
    <scope>NUCLEOTIDE SEQUENCE</scope>
    <source>
        <strain evidence="11">JCM 30078</strain>
    </source>
</reference>
<dbReference type="SUPFAM" id="SSF52777">
    <property type="entry name" value="CoA-dependent acyltransferases"/>
    <property type="match status" value="1"/>
</dbReference>
<evidence type="ECO:0000256" key="5">
    <source>
        <dbReference type="ARBA" id="ARBA00022823"/>
    </source>
</evidence>
<dbReference type="SUPFAM" id="SSF51230">
    <property type="entry name" value="Single hybrid motif"/>
    <property type="match status" value="1"/>
</dbReference>
<keyword evidence="6 7" id="KW-0012">Acyltransferase</keyword>
<dbReference type="Proteomes" id="UP000635983">
    <property type="component" value="Unassembled WGS sequence"/>
</dbReference>
<dbReference type="GO" id="GO:0031405">
    <property type="term" value="F:lipoic acid binding"/>
    <property type="evidence" value="ECO:0007669"/>
    <property type="project" value="TreeGrafter"/>
</dbReference>
<accession>A0A917Q2B3</accession>
<dbReference type="InterPro" id="IPR023213">
    <property type="entry name" value="CAT-like_dom_sf"/>
</dbReference>
<dbReference type="InterPro" id="IPR004167">
    <property type="entry name" value="PSBD"/>
</dbReference>
<dbReference type="InterPro" id="IPR011053">
    <property type="entry name" value="Single_hybrid_motif"/>
</dbReference>
<feature type="compositionally biased region" description="Low complexity" evidence="8">
    <location>
        <begin position="97"/>
        <end position="118"/>
    </location>
</feature>
<feature type="domain" description="Lipoyl-binding" evidence="9">
    <location>
        <begin position="3"/>
        <end position="78"/>
    </location>
</feature>
<evidence type="ECO:0000256" key="4">
    <source>
        <dbReference type="ARBA" id="ARBA00022679"/>
    </source>
</evidence>
<protein>
    <recommendedName>
        <fullName evidence="7">Dihydrolipoamide acetyltransferase component of pyruvate dehydrogenase complex</fullName>
        <ecNumber evidence="7">2.3.1.-</ecNumber>
    </recommendedName>
</protein>
<dbReference type="PANTHER" id="PTHR43178">
    <property type="entry name" value="DIHYDROLIPOAMIDE ACETYLTRANSFERASE COMPONENT OF PYRUVATE DEHYDROGENASE COMPLEX"/>
    <property type="match status" value="1"/>
</dbReference>
<evidence type="ECO:0000256" key="8">
    <source>
        <dbReference type="SAM" id="MobiDB-lite"/>
    </source>
</evidence>
<keyword evidence="12" id="KW-1185">Reference proteome</keyword>
<gene>
    <name evidence="11" type="primary">bkdB</name>
    <name evidence="11" type="ORF">GCM10009304_38890</name>
</gene>
<comment type="caution">
    <text evidence="11">The sequence shown here is derived from an EMBL/GenBank/DDBJ whole genome shotgun (WGS) entry which is preliminary data.</text>
</comment>
<name>A0A917Q2B3_9PSED</name>
<organism evidence="11 12">
    <name type="scientific">Pseudomonas matsuisoli</name>
    <dbReference type="NCBI Taxonomy" id="1515666"/>
    <lineage>
        <taxon>Bacteria</taxon>
        <taxon>Pseudomonadati</taxon>
        <taxon>Pseudomonadota</taxon>
        <taxon>Gammaproteobacteria</taxon>
        <taxon>Pseudomonadales</taxon>
        <taxon>Pseudomonadaceae</taxon>
        <taxon>Pseudomonas</taxon>
    </lineage>
</organism>
<dbReference type="PROSITE" id="PS50968">
    <property type="entry name" value="BIOTINYL_LIPOYL"/>
    <property type="match status" value="1"/>
</dbReference>
<dbReference type="PANTHER" id="PTHR43178:SF5">
    <property type="entry name" value="LIPOAMIDE ACYLTRANSFERASE COMPONENT OF BRANCHED-CHAIN ALPHA-KETO ACID DEHYDROGENASE COMPLEX, MITOCHONDRIAL"/>
    <property type="match status" value="1"/>
</dbReference>
<dbReference type="GO" id="GO:0016407">
    <property type="term" value="F:acetyltransferase activity"/>
    <property type="evidence" value="ECO:0007669"/>
    <property type="project" value="TreeGrafter"/>
</dbReference>
<dbReference type="AlphaFoldDB" id="A0A917Q2B3"/>
<proteinExistence type="inferred from homology"/>
<feature type="region of interest" description="Disordered" evidence="8">
    <location>
        <begin position="85"/>
        <end position="193"/>
    </location>
</feature>
<keyword evidence="4 7" id="KW-0808">Transferase</keyword>
<dbReference type="Pfam" id="PF02817">
    <property type="entry name" value="E3_binding"/>
    <property type="match status" value="1"/>
</dbReference>
<evidence type="ECO:0000256" key="6">
    <source>
        <dbReference type="ARBA" id="ARBA00023315"/>
    </source>
</evidence>
<dbReference type="CDD" id="cd06849">
    <property type="entry name" value="lipoyl_domain"/>
    <property type="match status" value="1"/>
</dbReference>
<dbReference type="PROSITE" id="PS51826">
    <property type="entry name" value="PSBD"/>
    <property type="match status" value="1"/>
</dbReference>
<feature type="compositionally biased region" description="Polar residues" evidence="8">
    <location>
        <begin position="132"/>
        <end position="156"/>
    </location>
</feature>
<evidence type="ECO:0000256" key="2">
    <source>
        <dbReference type="ARBA" id="ARBA00007317"/>
    </source>
</evidence>
<sequence>MGTHVIKMPDIGEGIAEVELVKWYVAVGDTVTEDQHLADVMTDKAMVEIPCPVDGVVATLGGEPGEVMAVGAELIRLEVEGAGNLKASSTTPTGDQRAAARPSAPAADAEAREPSSAAGGQPDDGGDRHPDTSPSGAPSQTAHPSSAPGTHTSPTAKPNEVATHQSDRARAQEGSTHAQQARLPSEPPLASPAVRQHAWDLGIELRYVHGTGPNGRILHEDLDAYLQHRYAPVEDASQGSPYQRRDDEQQVPIIGLRRKIAEKMQEAKRRIPHFTYVEELDVTDLEALRIHLNHTWEGQRPKLTVLPFLMRALVVALRDFPQLNARYDDENGVVTRYGAVHLGIATQSEAGLSVPVVRHAEARDLWTSATEVSRLAAAVRANKATREELSGSTITISSLGALGGIASTPVINHPEVAIVGVNRIVERPVIRGGQVAARKMMNLSSSFDHRVVDGMDAAAFIQAVRALLEHPATLFLE</sequence>
<feature type="domain" description="Peripheral subunit-binding (PSBD)" evidence="10">
    <location>
        <begin position="189"/>
        <end position="226"/>
    </location>
</feature>
<dbReference type="InterPro" id="IPR001078">
    <property type="entry name" value="2-oxoacid_DH_actylTfrase"/>
</dbReference>
<dbReference type="InterPro" id="IPR036625">
    <property type="entry name" value="E3-bd_dom_sf"/>
</dbReference>
<evidence type="ECO:0000256" key="3">
    <source>
        <dbReference type="ARBA" id="ARBA00011484"/>
    </source>
</evidence>
<dbReference type="SUPFAM" id="SSF47005">
    <property type="entry name" value="Peripheral subunit-binding domain of 2-oxo acid dehydrogenase complex"/>
    <property type="match status" value="1"/>
</dbReference>
<reference evidence="11" key="1">
    <citation type="journal article" date="2014" name="Int. J. Syst. Evol. Microbiol.">
        <title>Complete genome sequence of Corynebacterium casei LMG S-19264T (=DSM 44701T), isolated from a smear-ripened cheese.</title>
        <authorList>
            <consortium name="US DOE Joint Genome Institute (JGI-PGF)"/>
            <person name="Walter F."/>
            <person name="Albersmeier A."/>
            <person name="Kalinowski J."/>
            <person name="Ruckert C."/>
        </authorList>
    </citation>
    <scope>NUCLEOTIDE SEQUENCE</scope>
    <source>
        <strain evidence="11">JCM 30078</strain>
    </source>
</reference>
<evidence type="ECO:0000256" key="7">
    <source>
        <dbReference type="RuleBase" id="RU003423"/>
    </source>
</evidence>